<dbReference type="PANTHER" id="PTHR10039">
    <property type="entry name" value="AMELOGENIN"/>
    <property type="match status" value="1"/>
</dbReference>
<comment type="caution">
    <text evidence="3">The sequence shown here is derived from an EMBL/GenBank/DDBJ whole genome shotgun (WGS) entry which is preliminary data.</text>
</comment>
<feature type="domain" description="NACHT" evidence="2">
    <location>
        <begin position="193"/>
        <end position="338"/>
    </location>
</feature>
<dbReference type="Gene3D" id="3.40.50.300">
    <property type="entry name" value="P-loop containing nucleotide triphosphate hydrolases"/>
    <property type="match status" value="1"/>
</dbReference>
<dbReference type="PROSITE" id="PS50837">
    <property type="entry name" value="NACHT"/>
    <property type="match status" value="1"/>
</dbReference>
<gene>
    <name evidence="3" type="ORF">KCU98_g4723</name>
</gene>
<feature type="non-terminal residue" evidence="3">
    <location>
        <position position="412"/>
    </location>
</feature>
<protein>
    <submittedName>
        <fullName evidence="3">Purine and uridine phosphorylase</fullName>
    </submittedName>
</protein>
<dbReference type="EMBL" id="JAHFXS010000393">
    <property type="protein sequence ID" value="KAG9985425.1"/>
    <property type="molecule type" value="Genomic_DNA"/>
</dbReference>
<name>A0A9P8FY17_AURME</name>
<dbReference type="SUPFAM" id="SSF52540">
    <property type="entry name" value="P-loop containing nucleoside triphosphate hydrolases"/>
    <property type="match status" value="1"/>
</dbReference>
<keyword evidence="1" id="KW-0677">Repeat</keyword>
<evidence type="ECO:0000256" key="1">
    <source>
        <dbReference type="ARBA" id="ARBA00022737"/>
    </source>
</evidence>
<dbReference type="Gene3D" id="3.40.50.1580">
    <property type="entry name" value="Nucleoside phosphorylase domain"/>
    <property type="match status" value="1"/>
</dbReference>
<dbReference type="Proteomes" id="UP000729357">
    <property type="component" value="Unassembled WGS sequence"/>
</dbReference>
<dbReference type="AlphaFoldDB" id="A0A9P8FY17"/>
<sequence length="412" mass="46724">MGGPSCTACEKAKEIARDARGSTNPEIHYGIIASGDTLVKNALRRDELVKGTGEECICFEMEAAGIMNTFPCVVIRGICDYADSHKNDRWQGYAAATAAAYAKELLEIIPCADLQRTEKAIKILQEVQKTVESTNKNVEKLCASALSDSLKNWLHAPDSSINYNRAIKKRHPGTGLWFLQSETFADWSVEGNRFLWLHGLAGCGKTVLSSIIIEHLQKEPPSSHVYLLYFFFDFVDKEKQSHENMIRTFIQQLYVQEEASRHILEQLFERCAGHNEQASLRSLESTFASMLNQAAHTRVVIDALDESGQQSETLEWLRRISTNQSSAPNKLNVIITSRREYDIESAFLKWMPERDVLPIRADDVNKDIGNFVHSQIQLDPRLERWKERPDVQIEIKSKLIEKANGMYATLLF</sequence>
<dbReference type="InterPro" id="IPR007111">
    <property type="entry name" value="NACHT_NTPase"/>
</dbReference>
<dbReference type="GO" id="GO:0003824">
    <property type="term" value="F:catalytic activity"/>
    <property type="evidence" value="ECO:0007669"/>
    <property type="project" value="InterPro"/>
</dbReference>
<dbReference type="InterPro" id="IPR056884">
    <property type="entry name" value="NPHP3-like_N"/>
</dbReference>
<reference evidence="3" key="1">
    <citation type="journal article" date="2021" name="J Fungi (Basel)">
        <title>Virulence traits and population genomics of the black yeast Aureobasidium melanogenum.</title>
        <authorList>
            <person name="Cernosa A."/>
            <person name="Sun X."/>
            <person name="Gostincar C."/>
            <person name="Fang C."/>
            <person name="Gunde-Cimerman N."/>
            <person name="Song Z."/>
        </authorList>
    </citation>
    <scope>NUCLEOTIDE SEQUENCE</scope>
    <source>
        <strain evidence="3">EXF-9298</strain>
    </source>
</reference>
<dbReference type="GO" id="GO:0009116">
    <property type="term" value="P:nucleoside metabolic process"/>
    <property type="evidence" value="ECO:0007669"/>
    <property type="project" value="InterPro"/>
</dbReference>
<accession>A0A9P8FY17</accession>
<dbReference type="InterPro" id="IPR027417">
    <property type="entry name" value="P-loop_NTPase"/>
</dbReference>
<keyword evidence="4" id="KW-1185">Reference proteome</keyword>
<evidence type="ECO:0000259" key="2">
    <source>
        <dbReference type="PROSITE" id="PS50837"/>
    </source>
</evidence>
<evidence type="ECO:0000313" key="3">
    <source>
        <dbReference type="EMBL" id="KAG9985425.1"/>
    </source>
</evidence>
<dbReference type="PANTHER" id="PTHR10039:SF16">
    <property type="entry name" value="GPI INOSITOL-DEACYLASE"/>
    <property type="match status" value="1"/>
</dbReference>
<dbReference type="SUPFAM" id="SSF53167">
    <property type="entry name" value="Purine and uridine phosphorylases"/>
    <property type="match status" value="1"/>
</dbReference>
<organism evidence="3 4">
    <name type="scientific">Aureobasidium melanogenum</name>
    <name type="common">Aureobasidium pullulans var. melanogenum</name>
    <dbReference type="NCBI Taxonomy" id="46634"/>
    <lineage>
        <taxon>Eukaryota</taxon>
        <taxon>Fungi</taxon>
        <taxon>Dikarya</taxon>
        <taxon>Ascomycota</taxon>
        <taxon>Pezizomycotina</taxon>
        <taxon>Dothideomycetes</taxon>
        <taxon>Dothideomycetidae</taxon>
        <taxon>Dothideales</taxon>
        <taxon>Saccotheciaceae</taxon>
        <taxon>Aureobasidium</taxon>
    </lineage>
</organism>
<evidence type="ECO:0000313" key="4">
    <source>
        <dbReference type="Proteomes" id="UP000729357"/>
    </source>
</evidence>
<reference evidence="3" key="2">
    <citation type="submission" date="2021-08" db="EMBL/GenBank/DDBJ databases">
        <authorList>
            <person name="Gostincar C."/>
            <person name="Sun X."/>
            <person name="Song Z."/>
            <person name="Gunde-Cimerman N."/>
        </authorList>
    </citation>
    <scope>NUCLEOTIDE SEQUENCE</scope>
    <source>
        <strain evidence="3">EXF-9298</strain>
    </source>
</reference>
<proteinExistence type="predicted"/>
<dbReference type="Pfam" id="PF24883">
    <property type="entry name" value="NPHP3_N"/>
    <property type="match status" value="1"/>
</dbReference>
<dbReference type="InterPro" id="IPR035994">
    <property type="entry name" value="Nucleoside_phosphorylase_sf"/>
</dbReference>